<dbReference type="Proteomes" id="UP000789342">
    <property type="component" value="Unassembled WGS sequence"/>
</dbReference>
<sequence>MTKEQGEKKTPIQMPPEIEALRLAALSTRNPKKEKKLELPIAETTLETAQQALKSTTADDDEVFSEREEGELTDTDEQMGEASHTSTSEDIPICMKQEGNEQWRIQ</sequence>
<name>A0A9N9GJ53_9GLOM</name>
<gene>
    <name evidence="2" type="ORF">AMORRO_LOCUS8365</name>
</gene>
<evidence type="ECO:0000313" key="2">
    <source>
        <dbReference type="EMBL" id="CAG8614218.1"/>
    </source>
</evidence>
<dbReference type="AlphaFoldDB" id="A0A9N9GJ53"/>
<feature type="non-terminal residue" evidence="2">
    <location>
        <position position="106"/>
    </location>
</feature>
<feature type="compositionally biased region" description="Acidic residues" evidence="1">
    <location>
        <begin position="58"/>
        <end position="79"/>
    </location>
</feature>
<dbReference type="OrthoDB" id="1922977at2759"/>
<protein>
    <submittedName>
        <fullName evidence="2">7512_t:CDS:1</fullName>
    </submittedName>
</protein>
<comment type="caution">
    <text evidence="2">The sequence shown here is derived from an EMBL/GenBank/DDBJ whole genome shotgun (WGS) entry which is preliminary data.</text>
</comment>
<accession>A0A9N9GJ53</accession>
<reference evidence="2" key="1">
    <citation type="submission" date="2021-06" db="EMBL/GenBank/DDBJ databases">
        <authorList>
            <person name="Kallberg Y."/>
            <person name="Tangrot J."/>
            <person name="Rosling A."/>
        </authorList>
    </citation>
    <scope>NUCLEOTIDE SEQUENCE</scope>
    <source>
        <strain evidence="2">CL551</strain>
    </source>
</reference>
<evidence type="ECO:0000313" key="3">
    <source>
        <dbReference type="Proteomes" id="UP000789342"/>
    </source>
</evidence>
<keyword evidence="3" id="KW-1185">Reference proteome</keyword>
<dbReference type="EMBL" id="CAJVPV010007064">
    <property type="protein sequence ID" value="CAG8614218.1"/>
    <property type="molecule type" value="Genomic_DNA"/>
</dbReference>
<organism evidence="2 3">
    <name type="scientific">Acaulospora morrowiae</name>
    <dbReference type="NCBI Taxonomy" id="94023"/>
    <lineage>
        <taxon>Eukaryota</taxon>
        <taxon>Fungi</taxon>
        <taxon>Fungi incertae sedis</taxon>
        <taxon>Mucoromycota</taxon>
        <taxon>Glomeromycotina</taxon>
        <taxon>Glomeromycetes</taxon>
        <taxon>Diversisporales</taxon>
        <taxon>Acaulosporaceae</taxon>
        <taxon>Acaulospora</taxon>
    </lineage>
</organism>
<feature type="region of interest" description="Disordered" evidence="1">
    <location>
        <begin position="53"/>
        <end position="106"/>
    </location>
</feature>
<evidence type="ECO:0000256" key="1">
    <source>
        <dbReference type="SAM" id="MobiDB-lite"/>
    </source>
</evidence>
<proteinExistence type="predicted"/>